<organism evidence="4 5">
    <name type="scientific">Paracoccus niistensis</name>
    <dbReference type="NCBI Taxonomy" id="632935"/>
    <lineage>
        <taxon>Bacteria</taxon>
        <taxon>Pseudomonadati</taxon>
        <taxon>Pseudomonadota</taxon>
        <taxon>Alphaproteobacteria</taxon>
        <taxon>Rhodobacterales</taxon>
        <taxon>Paracoccaceae</taxon>
        <taxon>Paracoccus</taxon>
    </lineage>
</organism>
<feature type="domain" description="Glucose/Sorbosone dehydrogenase" evidence="3">
    <location>
        <begin position="231"/>
        <end position="398"/>
    </location>
</feature>
<evidence type="ECO:0000259" key="3">
    <source>
        <dbReference type="Pfam" id="PF07995"/>
    </source>
</evidence>
<gene>
    <name evidence="4" type="ORF">ACFFII_02125</name>
</gene>
<comment type="caution">
    <text evidence="4">The sequence shown here is derived from an EMBL/GenBank/DDBJ whole genome shotgun (WGS) entry which is preliminary data.</text>
</comment>
<name>A0ABV6HZZ4_9RHOB</name>
<dbReference type="Proteomes" id="UP001589799">
    <property type="component" value="Unassembled WGS sequence"/>
</dbReference>
<dbReference type="Gene3D" id="2.120.10.30">
    <property type="entry name" value="TolB, C-terminal domain"/>
    <property type="match status" value="1"/>
</dbReference>
<feature type="signal peptide" evidence="2">
    <location>
        <begin position="1"/>
        <end position="23"/>
    </location>
</feature>
<dbReference type="RefSeq" id="WP_377697239.1">
    <property type="nucleotide sequence ID" value="NZ_JBHLWE010000006.1"/>
</dbReference>
<keyword evidence="2" id="KW-0732">Signal</keyword>
<proteinExistence type="predicted"/>
<dbReference type="EMBL" id="JBHLWE010000006">
    <property type="protein sequence ID" value="MFC0339560.1"/>
    <property type="molecule type" value="Genomic_DNA"/>
</dbReference>
<dbReference type="Pfam" id="PF07995">
    <property type="entry name" value="GSDH"/>
    <property type="match status" value="1"/>
</dbReference>
<evidence type="ECO:0000256" key="2">
    <source>
        <dbReference type="SAM" id="SignalP"/>
    </source>
</evidence>
<sequence length="473" mass="50475">MNSFLRGALAALLATTTASSAFAQSPAPATGAEANVPSSGAAPVQAAGDGAASDAAGSPPASPSAEAPAGETATSTSPGDPSLERLSNFQKTGGETQFTTIEQTGAFADGIKTTLERITLPDGFRIALYAVVPDARHMAVGPQGIVTFVGTRKDKVWAVTDRNKDRIADEVKDFAPSLKFTVPNGPCFSPEGILYIAEQNRVLNFPAAEFFYEGTDVAAFATVPQGELIPPAEESFNHTARVCRIGPDGKLYISLGQPFNVPAPEKLDLYREHGIGGIIRMNQDGSEREVFTYGVRNSVGHDFDPKTGELWFTDNQVDGMGDDQPPGELNHQTAPGQHFGFPWYGGGDVRTVEYANEEPPADVVFPAVEMAPHAADLGMTFYTGNMFPEEYRGAIFSAQHGSWNRTTPVGARVMVTRIAEDGTATTEPFAEGWIDESGEYLGRPVDVAQLRDGSLLVSDDLVGAVYRIWYEGQ</sequence>
<dbReference type="InterPro" id="IPR011041">
    <property type="entry name" value="Quinoprot_gluc/sorb_DH_b-prop"/>
</dbReference>
<feature type="chain" id="PRO_5046790811" evidence="2">
    <location>
        <begin position="24"/>
        <end position="473"/>
    </location>
</feature>
<dbReference type="PANTHER" id="PTHR33546">
    <property type="entry name" value="LARGE, MULTIFUNCTIONAL SECRETED PROTEIN-RELATED"/>
    <property type="match status" value="1"/>
</dbReference>
<evidence type="ECO:0000313" key="5">
    <source>
        <dbReference type="Proteomes" id="UP001589799"/>
    </source>
</evidence>
<evidence type="ECO:0000313" key="4">
    <source>
        <dbReference type="EMBL" id="MFC0339560.1"/>
    </source>
</evidence>
<accession>A0ABV6HZZ4</accession>
<feature type="compositionally biased region" description="Low complexity" evidence="1">
    <location>
        <begin position="40"/>
        <end position="78"/>
    </location>
</feature>
<dbReference type="SUPFAM" id="SSF50952">
    <property type="entry name" value="Soluble quinoprotein glucose dehydrogenase"/>
    <property type="match status" value="1"/>
</dbReference>
<evidence type="ECO:0000256" key="1">
    <source>
        <dbReference type="SAM" id="MobiDB-lite"/>
    </source>
</evidence>
<dbReference type="InterPro" id="IPR011042">
    <property type="entry name" value="6-blade_b-propeller_TolB-like"/>
</dbReference>
<feature type="region of interest" description="Disordered" evidence="1">
    <location>
        <begin position="25"/>
        <end position="87"/>
    </location>
</feature>
<reference evidence="4 5" key="1">
    <citation type="submission" date="2024-09" db="EMBL/GenBank/DDBJ databases">
        <authorList>
            <person name="Sun Q."/>
            <person name="Mori K."/>
        </authorList>
    </citation>
    <scope>NUCLEOTIDE SEQUENCE [LARGE SCALE GENOMIC DNA]</scope>
    <source>
        <strain evidence="4 5">KCTC 22789</strain>
    </source>
</reference>
<dbReference type="InterPro" id="IPR012938">
    <property type="entry name" value="Glc/Sorbosone_DH"/>
</dbReference>
<keyword evidence="5" id="KW-1185">Reference proteome</keyword>
<dbReference type="PANTHER" id="PTHR33546:SF1">
    <property type="entry name" value="LARGE, MULTIFUNCTIONAL SECRETED PROTEIN"/>
    <property type="match status" value="1"/>
</dbReference>
<protein>
    <submittedName>
        <fullName evidence="4">PQQ-dependent sugar dehydrogenase</fullName>
    </submittedName>
</protein>